<sequence>MSRTQKLHC</sequence>
<accession>A0A0E9XBR5</accession>
<proteinExistence type="predicted"/>
<organism evidence="1">
    <name type="scientific">Anguilla anguilla</name>
    <name type="common">European freshwater eel</name>
    <name type="synonym">Muraena anguilla</name>
    <dbReference type="NCBI Taxonomy" id="7936"/>
    <lineage>
        <taxon>Eukaryota</taxon>
        <taxon>Metazoa</taxon>
        <taxon>Chordata</taxon>
        <taxon>Craniata</taxon>
        <taxon>Vertebrata</taxon>
        <taxon>Euteleostomi</taxon>
        <taxon>Actinopterygii</taxon>
        <taxon>Neopterygii</taxon>
        <taxon>Teleostei</taxon>
        <taxon>Anguilliformes</taxon>
        <taxon>Anguillidae</taxon>
        <taxon>Anguilla</taxon>
    </lineage>
</organism>
<evidence type="ECO:0000313" key="1">
    <source>
        <dbReference type="EMBL" id="JAH99866.1"/>
    </source>
</evidence>
<name>A0A0E9XBR5_ANGAN</name>
<reference evidence="1" key="2">
    <citation type="journal article" date="2015" name="Fish Shellfish Immunol.">
        <title>Early steps in the European eel (Anguilla anguilla)-Vibrio vulnificus interaction in the gills: Role of the RtxA13 toxin.</title>
        <authorList>
            <person name="Callol A."/>
            <person name="Pajuelo D."/>
            <person name="Ebbesson L."/>
            <person name="Teles M."/>
            <person name="MacKenzie S."/>
            <person name="Amaro C."/>
        </authorList>
    </citation>
    <scope>NUCLEOTIDE SEQUENCE</scope>
</reference>
<dbReference type="EMBL" id="GBXM01008711">
    <property type="protein sequence ID" value="JAH99866.1"/>
    <property type="molecule type" value="Transcribed_RNA"/>
</dbReference>
<reference evidence="1" key="1">
    <citation type="submission" date="2014-11" db="EMBL/GenBank/DDBJ databases">
        <authorList>
            <person name="Amaro Gonzalez C."/>
        </authorList>
    </citation>
    <scope>NUCLEOTIDE SEQUENCE</scope>
</reference>
<protein>
    <submittedName>
        <fullName evidence="1">Uncharacterized protein</fullName>
    </submittedName>
</protein>